<comment type="caution">
    <text evidence="2">The sequence shown here is derived from an EMBL/GenBank/DDBJ whole genome shotgun (WGS) entry which is preliminary data.</text>
</comment>
<organism evidence="2 3">
    <name type="scientific">Scophthalmus maximus</name>
    <name type="common">Turbot</name>
    <name type="synonym">Psetta maxima</name>
    <dbReference type="NCBI Taxonomy" id="52904"/>
    <lineage>
        <taxon>Eukaryota</taxon>
        <taxon>Metazoa</taxon>
        <taxon>Chordata</taxon>
        <taxon>Craniata</taxon>
        <taxon>Vertebrata</taxon>
        <taxon>Euteleostomi</taxon>
        <taxon>Actinopterygii</taxon>
        <taxon>Neopterygii</taxon>
        <taxon>Teleostei</taxon>
        <taxon>Neoteleostei</taxon>
        <taxon>Acanthomorphata</taxon>
        <taxon>Carangaria</taxon>
        <taxon>Pleuronectiformes</taxon>
        <taxon>Pleuronectoidei</taxon>
        <taxon>Scophthalmidae</taxon>
        <taxon>Scophthalmus</taxon>
    </lineage>
</organism>
<evidence type="ECO:0000313" key="2">
    <source>
        <dbReference type="EMBL" id="KAF0023278.1"/>
    </source>
</evidence>
<gene>
    <name evidence="2" type="ORF">F2P81_023908</name>
</gene>
<evidence type="ECO:0000313" key="3">
    <source>
        <dbReference type="Proteomes" id="UP000438429"/>
    </source>
</evidence>
<feature type="region of interest" description="Disordered" evidence="1">
    <location>
        <begin position="94"/>
        <end position="113"/>
    </location>
</feature>
<proteinExistence type="predicted"/>
<name>A0A6A4RTA4_SCOMX</name>
<accession>A0A6A4RTA4</accession>
<sequence>MAGSVMRPSACKRLTIYHFIWNSPSVKRPVIAEYGQQYNTVEPTVQQSINDSDVSRNGIGISVCAGYSHDYYGFTGKGPKTASSDEEDLLKVINRKARDDNGNKGPRKYKSFS</sequence>
<reference evidence="2 3" key="1">
    <citation type="submission" date="2019-06" db="EMBL/GenBank/DDBJ databases">
        <title>Draft genomes of female and male turbot (Scophthalmus maximus).</title>
        <authorList>
            <person name="Xu H."/>
            <person name="Xu X.-W."/>
            <person name="Shao C."/>
            <person name="Chen S."/>
        </authorList>
    </citation>
    <scope>NUCLEOTIDE SEQUENCE [LARGE SCALE GENOMIC DNA]</scope>
    <source>
        <strain evidence="2">Ysfricsl-2016a</strain>
        <tissue evidence="2">Blood</tissue>
    </source>
</reference>
<dbReference type="Proteomes" id="UP000438429">
    <property type="component" value="Unassembled WGS sequence"/>
</dbReference>
<evidence type="ECO:0000256" key="1">
    <source>
        <dbReference type="SAM" id="MobiDB-lite"/>
    </source>
</evidence>
<protein>
    <submittedName>
        <fullName evidence="2">Uncharacterized protein</fullName>
    </submittedName>
</protein>
<dbReference type="EMBL" id="VEVO01000022">
    <property type="protein sequence ID" value="KAF0023278.1"/>
    <property type="molecule type" value="Genomic_DNA"/>
</dbReference>
<dbReference type="AlphaFoldDB" id="A0A6A4RTA4"/>